<dbReference type="EMBL" id="FQUS01000029">
    <property type="protein sequence ID" value="SHG46188.1"/>
    <property type="molecule type" value="Genomic_DNA"/>
</dbReference>
<dbReference type="InterPro" id="IPR036388">
    <property type="entry name" value="WH-like_DNA-bd_sf"/>
</dbReference>
<protein>
    <recommendedName>
        <fullName evidence="4">Helix-turn-helix domain-containing protein</fullName>
    </recommendedName>
</protein>
<dbReference type="Proteomes" id="UP000184041">
    <property type="component" value="Unassembled WGS sequence"/>
</dbReference>
<dbReference type="SUPFAM" id="SSF46785">
    <property type="entry name" value="Winged helix' DNA-binding domain"/>
    <property type="match status" value="1"/>
</dbReference>
<reference evidence="2 3" key="1">
    <citation type="submission" date="2016-11" db="EMBL/GenBank/DDBJ databases">
        <authorList>
            <person name="Jaros S."/>
            <person name="Januszkiewicz K."/>
            <person name="Wedrychowicz H."/>
        </authorList>
    </citation>
    <scope>NUCLEOTIDE SEQUENCE [LARGE SCALE GENOMIC DNA]</scope>
    <source>
        <strain evidence="2 3">DSM 21986</strain>
    </source>
</reference>
<dbReference type="STRING" id="1194090.SAMN05443144_1299"/>
<evidence type="ECO:0000313" key="2">
    <source>
        <dbReference type="EMBL" id="SHG46188.1"/>
    </source>
</evidence>
<proteinExistence type="predicted"/>
<dbReference type="InterPro" id="IPR036390">
    <property type="entry name" value="WH_DNA-bd_sf"/>
</dbReference>
<evidence type="ECO:0000313" key="3">
    <source>
        <dbReference type="Proteomes" id="UP000184041"/>
    </source>
</evidence>
<organism evidence="2 3">
    <name type="scientific">Fodinibius roseus</name>
    <dbReference type="NCBI Taxonomy" id="1194090"/>
    <lineage>
        <taxon>Bacteria</taxon>
        <taxon>Pseudomonadati</taxon>
        <taxon>Balneolota</taxon>
        <taxon>Balneolia</taxon>
        <taxon>Balneolales</taxon>
        <taxon>Balneolaceae</taxon>
        <taxon>Fodinibius</taxon>
    </lineage>
</organism>
<accession>A0A1M5K092</accession>
<name>A0A1M5K092_9BACT</name>
<keyword evidence="3" id="KW-1185">Reference proteome</keyword>
<dbReference type="AlphaFoldDB" id="A0A1M5K092"/>
<evidence type="ECO:0000256" key="1">
    <source>
        <dbReference type="SAM" id="MobiDB-lite"/>
    </source>
</evidence>
<gene>
    <name evidence="2" type="ORF">SAMN05443144_1299</name>
</gene>
<evidence type="ECO:0008006" key="4">
    <source>
        <dbReference type="Google" id="ProtNLM"/>
    </source>
</evidence>
<sequence>MYDHGSYKEWKGESGKKESKINLFAIQFNRLGGYHPDWNLKKIFLYEYMLITARKHGKKGESFTQKYTMITEATQMSKGSVAKYLGELEEDGYLQIKREESDGTRQLNRYTIDYECIKNSLEKIYDFGDLPKKDVETYKKDLCYRYDYHGASSYEDAHKVTPPEDIEENKDPGPSIT</sequence>
<dbReference type="Gene3D" id="1.10.10.10">
    <property type="entry name" value="Winged helix-like DNA-binding domain superfamily/Winged helix DNA-binding domain"/>
    <property type="match status" value="1"/>
</dbReference>
<dbReference type="RefSeq" id="WP_073068034.1">
    <property type="nucleotide sequence ID" value="NZ_FQUS01000029.1"/>
</dbReference>
<feature type="region of interest" description="Disordered" evidence="1">
    <location>
        <begin position="154"/>
        <end position="177"/>
    </location>
</feature>